<feature type="domain" description="ShKT" evidence="3">
    <location>
        <begin position="175"/>
        <end position="209"/>
    </location>
</feature>
<proteinExistence type="predicted"/>
<comment type="caution">
    <text evidence="1">Lacks conserved residue(s) required for the propagation of feature annotation.</text>
</comment>
<keyword evidence="1" id="KW-1015">Disulfide bond</keyword>
<feature type="disulfide bond" evidence="1">
    <location>
        <begin position="175"/>
        <end position="209"/>
    </location>
</feature>
<evidence type="ECO:0000256" key="2">
    <source>
        <dbReference type="SAM" id="MobiDB-lite"/>
    </source>
</evidence>
<feature type="disulfide bond" evidence="1">
    <location>
        <begin position="128"/>
        <end position="162"/>
    </location>
</feature>
<dbReference type="SMART" id="SM00254">
    <property type="entry name" value="ShKT"/>
    <property type="match status" value="3"/>
</dbReference>
<dbReference type="AlphaFoldDB" id="A0AAN8FB81"/>
<feature type="domain" description="ShKT" evidence="3">
    <location>
        <begin position="128"/>
        <end position="162"/>
    </location>
</feature>
<dbReference type="SUPFAM" id="SSF48056">
    <property type="entry name" value="Di-copper centre-containing domain"/>
    <property type="match status" value="1"/>
</dbReference>
<accession>A0AAN8FB81</accession>
<comment type="caution">
    <text evidence="4">The sequence shown here is derived from an EMBL/GenBank/DDBJ whole genome shotgun (WGS) entry which is preliminary data.</text>
</comment>
<dbReference type="PANTHER" id="PTHR21724:SF109">
    <property type="entry name" value="SHKT DOMAIN-CONTAINING PROTEIN"/>
    <property type="match status" value="1"/>
</dbReference>
<dbReference type="InterPro" id="IPR003582">
    <property type="entry name" value="ShKT_dom"/>
</dbReference>
<dbReference type="Proteomes" id="UP001331761">
    <property type="component" value="Unassembled WGS sequence"/>
</dbReference>
<dbReference type="PANTHER" id="PTHR21724">
    <property type="entry name" value="SHKT DOMAIN-CONTAINING PROTEIN"/>
    <property type="match status" value="1"/>
</dbReference>
<feature type="compositionally biased region" description="Polar residues" evidence="2">
    <location>
        <begin position="336"/>
        <end position="349"/>
    </location>
</feature>
<evidence type="ECO:0000259" key="3">
    <source>
        <dbReference type="PROSITE" id="PS51670"/>
    </source>
</evidence>
<dbReference type="EMBL" id="WIXE01018512">
    <property type="protein sequence ID" value="KAK5970842.1"/>
    <property type="molecule type" value="Genomic_DNA"/>
</dbReference>
<reference evidence="4 5" key="1">
    <citation type="submission" date="2019-10" db="EMBL/GenBank/DDBJ databases">
        <title>Assembly and Annotation for the nematode Trichostrongylus colubriformis.</title>
        <authorList>
            <person name="Martin J."/>
        </authorList>
    </citation>
    <scope>NUCLEOTIDE SEQUENCE [LARGE SCALE GENOMIC DNA]</scope>
    <source>
        <strain evidence="4">G859</strain>
        <tissue evidence="4">Whole worm</tissue>
    </source>
</reference>
<feature type="region of interest" description="Disordered" evidence="2">
    <location>
        <begin position="226"/>
        <end position="349"/>
    </location>
</feature>
<dbReference type="InterPro" id="IPR008922">
    <property type="entry name" value="Di-copper_centre_dom_sf"/>
</dbReference>
<gene>
    <name evidence="4" type="ORF">GCK32_009121</name>
</gene>
<feature type="domain" description="ShKT" evidence="3">
    <location>
        <begin position="83"/>
        <end position="117"/>
    </location>
</feature>
<feature type="disulfide bond" evidence="1">
    <location>
        <begin position="83"/>
        <end position="117"/>
    </location>
</feature>
<dbReference type="GO" id="GO:0016491">
    <property type="term" value="F:oxidoreductase activity"/>
    <property type="evidence" value="ECO:0007669"/>
    <property type="project" value="InterPro"/>
</dbReference>
<feature type="compositionally biased region" description="Polar residues" evidence="2">
    <location>
        <begin position="237"/>
        <end position="263"/>
    </location>
</feature>
<dbReference type="Pfam" id="PF00264">
    <property type="entry name" value="Tyrosinase"/>
    <property type="match status" value="1"/>
</dbReference>
<evidence type="ECO:0000313" key="5">
    <source>
        <dbReference type="Proteomes" id="UP001331761"/>
    </source>
</evidence>
<protein>
    <recommendedName>
        <fullName evidence="3">ShKT domain-containing protein</fullName>
    </recommendedName>
</protein>
<dbReference type="Pfam" id="PF01549">
    <property type="entry name" value="ShK"/>
    <property type="match status" value="3"/>
</dbReference>
<keyword evidence="5" id="KW-1185">Reference proteome</keyword>
<dbReference type="Gene3D" id="1.10.10.1940">
    <property type="match status" value="1"/>
</dbReference>
<dbReference type="Gene3D" id="1.10.1280.10">
    <property type="entry name" value="Di-copper center containing domain from catechol oxidase"/>
    <property type="match status" value="1"/>
</dbReference>
<evidence type="ECO:0000256" key="1">
    <source>
        <dbReference type="PROSITE-ProRule" id="PRU01005"/>
    </source>
</evidence>
<feature type="compositionally biased region" description="Polar residues" evidence="2">
    <location>
        <begin position="305"/>
        <end position="316"/>
    </location>
</feature>
<dbReference type="PROSITE" id="PS51670">
    <property type="entry name" value="SHKT"/>
    <property type="match status" value="3"/>
</dbReference>
<organism evidence="4 5">
    <name type="scientific">Trichostrongylus colubriformis</name>
    <name type="common">Black scour worm</name>
    <dbReference type="NCBI Taxonomy" id="6319"/>
    <lineage>
        <taxon>Eukaryota</taxon>
        <taxon>Metazoa</taxon>
        <taxon>Ecdysozoa</taxon>
        <taxon>Nematoda</taxon>
        <taxon>Chromadorea</taxon>
        <taxon>Rhabditida</taxon>
        <taxon>Rhabditina</taxon>
        <taxon>Rhabditomorpha</taxon>
        <taxon>Strongyloidea</taxon>
        <taxon>Trichostrongylidae</taxon>
        <taxon>Trichostrongylus</taxon>
    </lineage>
</organism>
<feature type="compositionally biased region" description="Basic residues" evidence="2">
    <location>
        <begin position="288"/>
        <end position="302"/>
    </location>
</feature>
<name>A0AAN8FB81_TRICO</name>
<dbReference type="InterPro" id="IPR002227">
    <property type="entry name" value="Tyrosinase_Cu-bd"/>
</dbReference>
<evidence type="ECO:0000313" key="4">
    <source>
        <dbReference type="EMBL" id="KAK5970842.1"/>
    </source>
</evidence>
<sequence>IEIALRRVDPTVALPYWDSTLDSTLPNPAQSCWWGNELMGSQGSDGFVRTGAFRNWLTVDTPTPTTQPPVVTTTPIAPVQETCFNEQQCCAPWASRGECSRNPSYMNLWCKASCGICTPTTYDLNTECSDRSMRCSEWAQRGECRNNPAWMTENCRQTCNACTRTRLQACGGGTCSDFNSRCAVWTSQNQCAVNRNYMWENCRQSCGACSIGILSNRLSSCGLSRQATSRRRLVSQPRANPRQSIRTRPFQSQRNSKTNSLPAISQRRGPARPGPPSLALSVSSRQRPTQRRRRPSPMKRRPTLPAQQNAAHSLQNTRREQLRGPARPSGARVPQRRQSLQATNSSTFM</sequence>
<feature type="non-terminal residue" evidence="4">
    <location>
        <position position="1"/>
    </location>
</feature>